<gene>
    <name evidence="2" type="ORF">E1288_45070</name>
</gene>
<feature type="domain" description="DUF397" evidence="1">
    <location>
        <begin position="23"/>
        <end position="77"/>
    </location>
</feature>
<keyword evidence="3" id="KW-1185">Reference proteome</keyword>
<dbReference type="Proteomes" id="UP000294947">
    <property type="component" value="Unassembled WGS sequence"/>
</dbReference>
<comment type="caution">
    <text evidence="2">The sequence shown here is derived from an EMBL/GenBank/DDBJ whole genome shotgun (WGS) entry which is preliminary data.</text>
</comment>
<proteinExistence type="predicted"/>
<evidence type="ECO:0000313" key="3">
    <source>
        <dbReference type="Proteomes" id="UP000294947"/>
    </source>
</evidence>
<dbReference type="AlphaFoldDB" id="A0A4R4XR36"/>
<evidence type="ECO:0000259" key="1">
    <source>
        <dbReference type="Pfam" id="PF04149"/>
    </source>
</evidence>
<organism evidence="2 3">
    <name type="scientific">Saccharopolyspora elongata</name>
    <dbReference type="NCBI Taxonomy" id="2530387"/>
    <lineage>
        <taxon>Bacteria</taxon>
        <taxon>Bacillati</taxon>
        <taxon>Actinomycetota</taxon>
        <taxon>Actinomycetes</taxon>
        <taxon>Pseudonocardiales</taxon>
        <taxon>Pseudonocardiaceae</taxon>
        <taxon>Saccharopolyspora</taxon>
    </lineage>
</organism>
<dbReference type="InterPro" id="IPR007278">
    <property type="entry name" value="DUF397"/>
</dbReference>
<dbReference type="OrthoDB" id="4545857at2"/>
<reference evidence="2 3" key="1">
    <citation type="submission" date="2019-03" db="EMBL/GenBank/DDBJ databases">
        <title>Draft genome sequences of novel Actinobacteria.</title>
        <authorList>
            <person name="Sahin N."/>
            <person name="Ay H."/>
            <person name="Saygin H."/>
        </authorList>
    </citation>
    <scope>NUCLEOTIDE SEQUENCE [LARGE SCALE GENOMIC DNA]</scope>
    <source>
        <strain evidence="2 3">7K502</strain>
    </source>
</reference>
<evidence type="ECO:0000313" key="2">
    <source>
        <dbReference type="EMBL" id="TDD33918.1"/>
    </source>
</evidence>
<protein>
    <submittedName>
        <fullName evidence="2">DUF397 domain-containing protein</fullName>
    </submittedName>
</protein>
<dbReference type="RefSeq" id="WP_132495339.1">
    <property type="nucleotide sequence ID" value="NZ_SMKW01000154.1"/>
</dbReference>
<name>A0A4R4XR36_9PSEU</name>
<sequence>MGPNRRDAAADQAPDQVVAQRDFHKATRIEPDKNCVRVARRDGWVELRDDKTVLGAPDDHRLVFTAEEFDAFLAGVREGRTEGLCLEIARRDVDGMHVFRRRNCLHRVGLPLSHLRRFGVSAGQSSRMYVVAMAAQSTHGLVPSPHG</sequence>
<dbReference type="Pfam" id="PF04149">
    <property type="entry name" value="DUF397"/>
    <property type="match status" value="1"/>
</dbReference>
<dbReference type="EMBL" id="SMKW01000154">
    <property type="protein sequence ID" value="TDD33918.1"/>
    <property type="molecule type" value="Genomic_DNA"/>
</dbReference>
<accession>A0A4R4XR36</accession>